<accession>A0A140DUC3</accession>
<dbReference type="Gene3D" id="3.40.50.1000">
    <property type="entry name" value="HAD superfamily/HAD-like"/>
    <property type="match status" value="1"/>
</dbReference>
<dbReference type="InterPro" id="IPR036412">
    <property type="entry name" value="HAD-like_sf"/>
</dbReference>
<dbReference type="InterPro" id="IPR050155">
    <property type="entry name" value="HAD-like_hydrolase_sf"/>
</dbReference>
<gene>
    <name evidence="1" type="ORF">AALO17_11160</name>
</gene>
<evidence type="ECO:0000313" key="2">
    <source>
        <dbReference type="Proteomes" id="UP000069771"/>
    </source>
</evidence>
<dbReference type="GeneID" id="78477875"/>
<dbReference type="OrthoDB" id="9792518at2"/>
<dbReference type="KEGG" id="fro:AALO17_11160"/>
<dbReference type="PANTHER" id="PTHR43434">
    <property type="entry name" value="PHOSPHOGLYCOLATE PHOSPHATASE"/>
    <property type="match status" value="1"/>
</dbReference>
<reference evidence="1 2" key="1">
    <citation type="journal article" date="2016" name="Gut Pathog.">
        <title>Whole genome sequencing of "Faecalibaculum rodentium" ALO17, isolated from C57BL/6J laboratory mouse feces.</title>
        <authorList>
            <person name="Lim S."/>
            <person name="Chang D.H."/>
            <person name="Ahn S."/>
            <person name="Kim B.C."/>
        </authorList>
    </citation>
    <scope>NUCLEOTIDE SEQUENCE [LARGE SCALE GENOMIC DNA]</scope>
    <source>
        <strain evidence="1 2">Alo17</strain>
    </source>
</reference>
<dbReference type="SUPFAM" id="SSF56784">
    <property type="entry name" value="HAD-like"/>
    <property type="match status" value="1"/>
</dbReference>
<dbReference type="RefSeq" id="WP_067556355.1">
    <property type="nucleotide sequence ID" value="NZ_CANASY010000037.1"/>
</dbReference>
<proteinExistence type="predicted"/>
<dbReference type="PANTHER" id="PTHR43434:SF1">
    <property type="entry name" value="PHOSPHOGLYCOLATE PHOSPHATASE"/>
    <property type="match status" value="1"/>
</dbReference>
<name>A0A140DUC3_9FIRM</name>
<dbReference type="SFLD" id="SFLDS00003">
    <property type="entry name" value="Haloacid_Dehalogenase"/>
    <property type="match status" value="1"/>
</dbReference>
<dbReference type="Pfam" id="PF13419">
    <property type="entry name" value="HAD_2"/>
    <property type="match status" value="1"/>
</dbReference>
<dbReference type="EMBL" id="CP011391">
    <property type="protein sequence ID" value="AMK54250.1"/>
    <property type="molecule type" value="Genomic_DNA"/>
</dbReference>
<keyword evidence="2" id="KW-1185">Reference proteome</keyword>
<dbReference type="InterPro" id="IPR041492">
    <property type="entry name" value="HAD_2"/>
</dbReference>
<sequence length="210" mass="23927">MDRKHRALIFDLDGTLWDTREPVIRIWNDVFEEEGYGRPLTFPLLTSLMGKPMNAFGEAIFPDLEDDLRNRLVRQAEQQENTRLLETGKDCLYPDTADTLRKLSCDHWIGIASNCQEGYIETFLEVSKLGDVVDSFISNGETGLDKDENLRILMERNGLHFALYIGDTSGDRLSARKAGIPFIWCRYGFGNEVTPDGIDDLSQLPYVLTE</sequence>
<dbReference type="InterPro" id="IPR023198">
    <property type="entry name" value="PGP-like_dom2"/>
</dbReference>
<dbReference type="GO" id="GO:0006281">
    <property type="term" value="P:DNA repair"/>
    <property type="evidence" value="ECO:0007669"/>
    <property type="project" value="TreeGrafter"/>
</dbReference>
<dbReference type="Gene3D" id="1.10.150.240">
    <property type="entry name" value="Putative phosphatase, domain 2"/>
    <property type="match status" value="1"/>
</dbReference>
<dbReference type="STRING" id="1702221.AALO17_11160"/>
<organism evidence="1 2">
    <name type="scientific">Faecalibaculum rodentium</name>
    <dbReference type="NCBI Taxonomy" id="1702221"/>
    <lineage>
        <taxon>Bacteria</taxon>
        <taxon>Bacillati</taxon>
        <taxon>Bacillota</taxon>
        <taxon>Erysipelotrichia</taxon>
        <taxon>Erysipelotrichales</taxon>
        <taxon>Erysipelotrichaceae</taxon>
        <taxon>Faecalibaculum</taxon>
    </lineage>
</organism>
<dbReference type="AlphaFoldDB" id="A0A140DUC3"/>
<protein>
    <recommendedName>
        <fullName evidence="3">HAD family hydrolase</fullName>
    </recommendedName>
</protein>
<dbReference type="GO" id="GO:0008967">
    <property type="term" value="F:phosphoglycolate phosphatase activity"/>
    <property type="evidence" value="ECO:0007669"/>
    <property type="project" value="TreeGrafter"/>
</dbReference>
<dbReference type="InterPro" id="IPR023214">
    <property type="entry name" value="HAD_sf"/>
</dbReference>
<dbReference type="SFLD" id="SFLDG01129">
    <property type="entry name" value="C1.5:_HAD__Beta-PGM__Phosphata"/>
    <property type="match status" value="1"/>
</dbReference>
<evidence type="ECO:0000313" key="1">
    <source>
        <dbReference type="EMBL" id="AMK54250.1"/>
    </source>
</evidence>
<dbReference type="Proteomes" id="UP000069771">
    <property type="component" value="Chromosome"/>
</dbReference>
<evidence type="ECO:0008006" key="3">
    <source>
        <dbReference type="Google" id="ProtNLM"/>
    </source>
</evidence>